<evidence type="ECO:0000313" key="9">
    <source>
        <dbReference type="Proteomes" id="UP000586722"/>
    </source>
</evidence>
<dbReference type="AlphaFoldDB" id="A0A7X5J9A1"/>
<protein>
    <submittedName>
        <fullName evidence="8">Aminotransferase class I/II-fold pyridoxal phosphate-dependent enzyme</fullName>
    </submittedName>
</protein>
<dbReference type="Pfam" id="PF01053">
    <property type="entry name" value="Cys_Met_Meta_PP"/>
    <property type="match status" value="1"/>
</dbReference>
<evidence type="ECO:0000256" key="7">
    <source>
        <dbReference type="RuleBase" id="RU362118"/>
    </source>
</evidence>
<dbReference type="Gene3D" id="3.40.640.10">
    <property type="entry name" value="Type I PLP-dependent aspartate aminotransferase-like (Major domain)"/>
    <property type="match status" value="1"/>
</dbReference>
<evidence type="ECO:0000256" key="1">
    <source>
        <dbReference type="ARBA" id="ARBA00001933"/>
    </source>
</evidence>
<dbReference type="PIRSF" id="PIRSF001434">
    <property type="entry name" value="CGS"/>
    <property type="match status" value="1"/>
</dbReference>
<keyword evidence="8" id="KW-0808">Transferase</keyword>
<evidence type="ECO:0000256" key="2">
    <source>
        <dbReference type="ARBA" id="ARBA00009077"/>
    </source>
</evidence>
<dbReference type="GO" id="GO:0019450">
    <property type="term" value="P:L-cysteine catabolic process to pyruvate"/>
    <property type="evidence" value="ECO:0007669"/>
    <property type="project" value="TreeGrafter"/>
</dbReference>
<comment type="caution">
    <text evidence="8">The sequence shown here is derived from an EMBL/GenBank/DDBJ whole genome shotgun (WGS) entry which is preliminary data.</text>
</comment>
<dbReference type="RefSeq" id="WP_161708942.1">
    <property type="nucleotide sequence ID" value="NZ_JAABLQ010000001.1"/>
</dbReference>
<reference evidence="9" key="1">
    <citation type="submission" date="2020-01" db="EMBL/GenBank/DDBJ databases">
        <authorList>
            <person name="Fang Y."/>
            <person name="Sun R."/>
            <person name="Nie L."/>
            <person name="He J."/>
            <person name="Hao L."/>
            <person name="Wang L."/>
            <person name="Su S."/>
            <person name="Lv E."/>
            <person name="Zhang Z."/>
            <person name="Xie R."/>
            <person name="Liu H."/>
        </authorList>
    </citation>
    <scope>NUCLEOTIDE SEQUENCE [LARGE SCALE GENOMIC DNA]</scope>
    <source>
        <strain evidence="9">XCT-53</strain>
    </source>
</reference>
<keyword evidence="8" id="KW-0032">Aminotransferase</keyword>
<evidence type="ECO:0000256" key="4">
    <source>
        <dbReference type="ARBA" id="ARBA00023239"/>
    </source>
</evidence>
<keyword evidence="4" id="KW-0456">Lyase</keyword>
<dbReference type="EMBL" id="JAABLQ010000001">
    <property type="protein sequence ID" value="NBN79322.1"/>
    <property type="molecule type" value="Genomic_DNA"/>
</dbReference>
<proteinExistence type="inferred from homology"/>
<evidence type="ECO:0000313" key="8">
    <source>
        <dbReference type="EMBL" id="NBN79322.1"/>
    </source>
</evidence>
<dbReference type="Proteomes" id="UP000586722">
    <property type="component" value="Unassembled WGS sequence"/>
</dbReference>
<dbReference type="GO" id="GO:0019346">
    <property type="term" value="P:transsulfuration"/>
    <property type="evidence" value="ECO:0007669"/>
    <property type="project" value="InterPro"/>
</dbReference>
<evidence type="ECO:0000256" key="6">
    <source>
        <dbReference type="PIRSR" id="PIRSR001434-2"/>
    </source>
</evidence>
<name>A0A7X5J9A1_9HYPH</name>
<organism evidence="8 9">
    <name type="scientific">Pannonibacter tanglangensis</name>
    <dbReference type="NCBI Taxonomy" id="2750084"/>
    <lineage>
        <taxon>Bacteria</taxon>
        <taxon>Pseudomonadati</taxon>
        <taxon>Pseudomonadota</taxon>
        <taxon>Alphaproteobacteria</taxon>
        <taxon>Hyphomicrobiales</taxon>
        <taxon>Stappiaceae</taxon>
        <taxon>Pannonibacter</taxon>
    </lineage>
</organism>
<comment type="catalytic activity">
    <reaction evidence="5">
        <text>L,L-cystathionine + H2O = L-homocysteine + pyruvate + NH4(+)</text>
        <dbReference type="Rhea" id="RHEA:13965"/>
        <dbReference type="ChEBI" id="CHEBI:15361"/>
        <dbReference type="ChEBI" id="CHEBI:15377"/>
        <dbReference type="ChEBI" id="CHEBI:28938"/>
        <dbReference type="ChEBI" id="CHEBI:58161"/>
        <dbReference type="ChEBI" id="CHEBI:58199"/>
    </reaction>
</comment>
<dbReference type="InterPro" id="IPR015424">
    <property type="entry name" value="PyrdxlP-dep_Trfase"/>
</dbReference>
<sequence length="404" mass="43296">MQDTSRCILHPQPETDGFRTLAVPVYRASTIVFPDAAAFAARGDLAPDGYTYGLHGTPTTRMLERSLSDLQGGVWTFLTPSGQAAVVLAMLAVLSAGDTVLIADTVYPPVRQFADLDLVRMGVTVRYFDPLSPEDVARQIDARTRLVWCESPGSNTMEVMDLPAITAIAHRHGALVGCDNTWATALNFKPLRHGVDFVAEALTKFHGGHADLLMGALTLRDEALILPLRNLIGRLGSGVSPDDAALVLRGMETMPLRLAHASAVALRLATRLAGHPAVHRVLHPALPGSPGHDVWLRDFTGSSPLFSVEFTPEATPHVGAALHGLQIFAIGASWGGTRSLLAPQPITGTRTARPWQGAAQILRFSIGLEAEDDLTRDIDRFLDKLTVASADARGANHHPSPQPT</sequence>
<accession>A0A7X5J9A1</accession>
<comment type="similarity">
    <text evidence="2 7">Belongs to the trans-sulfuration enzymes family.</text>
</comment>
<dbReference type="SUPFAM" id="SSF53383">
    <property type="entry name" value="PLP-dependent transferases"/>
    <property type="match status" value="1"/>
</dbReference>
<feature type="modified residue" description="N6-(pyridoxal phosphate)lysine" evidence="6">
    <location>
        <position position="204"/>
    </location>
</feature>
<dbReference type="GO" id="GO:0008483">
    <property type="term" value="F:transaminase activity"/>
    <property type="evidence" value="ECO:0007669"/>
    <property type="project" value="UniProtKB-KW"/>
</dbReference>
<keyword evidence="9" id="KW-1185">Reference proteome</keyword>
<evidence type="ECO:0000256" key="3">
    <source>
        <dbReference type="ARBA" id="ARBA00022898"/>
    </source>
</evidence>
<keyword evidence="3 6" id="KW-0663">Pyridoxal phosphate</keyword>
<dbReference type="FunFam" id="3.40.640.10:FF:000046">
    <property type="entry name" value="Cystathionine gamma-lyase"/>
    <property type="match status" value="1"/>
</dbReference>
<dbReference type="PANTHER" id="PTHR43500:SF1">
    <property type="entry name" value="CYSTATHIONINE BETA-LYASE-RELATED"/>
    <property type="match status" value="1"/>
</dbReference>
<comment type="cofactor">
    <cofactor evidence="1 7">
        <name>pyridoxal 5'-phosphate</name>
        <dbReference type="ChEBI" id="CHEBI:597326"/>
    </cofactor>
</comment>
<dbReference type="InterPro" id="IPR006233">
    <property type="entry name" value="Cys_b_lyase_bac"/>
</dbReference>
<gene>
    <name evidence="8" type="ORF">GWI72_13680</name>
</gene>
<dbReference type="Gene3D" id="3.90.1150.10">
    <property type="entry name" value="Aspartate Aminotransferase, domain 1"/>
    <property type="match status" value="1"/>
</dbReference>
<dbReference type="PANTHER" id="PTHR43500">
    <property type="entry name" value="CYSTATHIONINE BETA-LYASE-RELATED"/>
    <property type="match status" value="1"/>
</dbReference>
<dbReference type="InterPro" id="IPR015421">
    <property type="entry name" value="PyrdxlP-dep_Trfase_major"/>
</dbReference>
<dbReference type="InterPro" id="IPR015422">
    <property type="entry name" value="PyrdxlP-dep_Trfase_small"/>
</dbReference>
<dbReference type="InterPro" id="IPR000277">
    <property type="entry name" value="Cys/Met-Metab_PyrdxlP-dep_enz"/>
</dbReference>
<dbReference type="GO" id="GO:0047804">
    <property type="term" value="F:cysteine-S-conjugate beta-lyase activity"/>
    <property type="evidence" value="ECO:0007669"/>
    <property type="project" value="InterPro"/>
</dbReference>
<evidence type="ECO:0000256" key="5">
    <source>
        <dbReference type="ARBA" id="ARBA00047517"/>
    </source>
</evidence>
<dbReference type="GO" id="GO:0030170">
    <property type="term" value="F:pyridoxal phosphate binding"/>
    <property type="evidence" value="ECO:0007669"/>
    <property type="project" value="InterPro"/>
</dbReference>